<feature type="non-terminal residue" evidence="1">
    <location>
        <position position="1"/>
    </location>
</feature>
<proteinExistence type="predicted"/>
<accession>A0A060BMS2</accession>
<reference evidence="1" key="1">
    <citation type="journal article" date="2013" name="Environ. Microbiol.">
        <title>Seasonally variable intestinal metagenomes of the red palm weevil (Rhynchophorus ferrugineus).</title>
        <authorList>
            <person name="Jia S."/>
            <person name="Zhang X."/>
            <person name="Zhang G."/>
            <person name="Yin A."/>
            <person name="Zhang S."/>
            <person name="Li F."/>
            <person name="Wang L."/>
            <person name="Zhao D."/>
            <person name="Yun Q."/>
            <person name="Tala"/>
            <person name="Wang J."/>
            <person name="Sun G."/>
            <person name="Baabdullah M."/>
            <person name="Yu X."/>
            <person name="Hu S."/>
            <person name="Al-Mssallem I.S."/>
            <person name="Yu J."/>
        </authorList>
    </citation>
    <scope>NUCLEOTIDE SEQUENCE</scope>
</reference>
<dbReference type="EMBL" id="KF118322">
    <property type="protein sequence ID" value="AIA85583.1"/>
    <property type="molecule type" value="Genomic_DNA"/>
</dbReference>
<name>A0A060BMS2_9STRE</name>
<sequence>RSECEVGLTAPPFHPHCRTCTAPYYEHLSGISTRAARGKDGKTYQVPDNLTYKEWYRQYVLPDLAESAILGVQTKTGATVKAIKPHFLDKLVERGYTVDDALDALQSPLHITDLKHSPGGEPSVQYIGKRVTVAYNPDTDTAVTGWSTG</sequence>
<protein>
    <submittedName>
        <fullName evidence="1">CAZy families GH25 protein</fullName>
    </submittedName>
</protein>
<feature type="non-terminal residue" evidence="1">
    <location>
        <position position="149"/>
    </location>
</feature>
<dbReference type="AlphaFoldDB" id="A0A060BMS2"/>
<evidence type="ECO:0000313" key="1">
    <source>
        <dbReference type="EMBL" id="AIA85583.1"/>
    </source>
</evidence>
<organism evidence="1">
    <name type="scientific">uncultured Streptococcus sp</name>
    <dbReference type="NCBI Taxonomy" id="83427"/>
    <lineage>
        <taxon>Bacteria</taxon>
        <taxon>Bacillati</taxon>
        <taxon>Bacillota</taxon>
        <taxon>Bacilli</taxon>
        <taxon>Lactobacillales</taxon>
        <taxon>Streptococcaceae</taxon>
        <taxon>Streptococcus</taxon>
        <taxon>environmental samples</taxon>
    </lineage>
</organism>